<proteinExistence type="inferred from homology"/>
<dbReference type="AlphaFoldDB" id="A0A077R3D2"/>
<dbReference type="SUPFAM" id="SSF50685">
    <property type="entry name" value="Barwin-like endoglucanases"/>
    <property type="match status" value="1"/>
</dbReference>
<evidence type="ECO:0000256" key="3">
    <source>
        <dbReference type="ARBA" id="ARBA00012601"/>
    </source>
</evidence>
<feature type="domain" description="Glycosyl hydrolases family 45 active site" evidence="10">
    <location>
        <begin position="31"/>
        <end position="237"/>
    </location>
</feature>
<dbReference type="InterPro" id="IPR000334">
    <property type="entry name" value="Glyco_hydro_45"/>
</dbReference>
<evidence type="ECO:0000256" key="6">
    <source>
        <dbReference type="ARBA" id="ARBA00023277"/>
    </source>
</evidence>
<dbReference type="InterPro" id="IPR036908">
    <property type="entry name" value="RlpA-like_sf"/>
</dbReference>
<keyword evidence="8" id="KW-0624">Polysaccharide degradation</keyword>
<evidence type="ECO:0000256" key="7">
    <source>
        <dbReference type="ARBA" id="ARBA00023295"/>
    </source>
</evidence>
<evidence type="ECO:0000256" key="8">
    <source>
        <dbReference type="ARBA" id="ARBA00023326"/>
    </source>
</evidence>
<organism evidence="11">
    <name type="scientific">Melanopsichium pennsylvanicum 4</name>
    <dbReference type="NCBI Taxonomy" id="1398559"/>
    <lineage>
        <taxon>Eukaryota</taxon>
        <taxon>Fungi</taxon>
        <taxon>Dikarya</taxon>
        <taxon>Basidiomycota</taxon>
        <taxon>Ustilaginomycotina</taxon>
        <taxon>Ustilaginomycetes</taxon>
        <taxon>Ustilaginales</taxon>
        <taxon>Ustilaginaceae</taxon>
        <taxon>Melanopsichium</taxon>
    </lineage>
</organism>
<dbReference type="InterPro" id="IPR052288">
    <property type="entry name" value="GH45_Enzymes"/>
</dbReference>
<feature type="non-terminal residue" evidence="11">
    <location>
        <position position="300"/>
    </location>
</feature>
<feature type="chain" id="PRO_5001722767" description="cellulase" evidence="9">
    <location>
        <begin position="30"/>
        <end position="300"/>
    </location>
</feature>
<accession>A0A077R3D2</accession>
<dbReference type="PANTHER" id="PTHR39730:SF1">
    <property type="entry name" value="ENDOGLUCANASE 1"/>
    <property type="match status" value="1"/>
</dbReference>
<evidence type="ECO:0000256" key="2">
    <source>
        <dbReference type="ARBA" id="ARBA00007793"/>
    </source>
</evidence>
<protein>
    <recommendedName>
        <fullName evidence="3">cellulase</fullName>
        <ecNumber evidence="3">3.2.1.4</ecNumber>
    </recommendedName>
</protein>
<keyword evidence="5" id="KW-0136">Cellulose degradation</keyword>
<comment type="catalytic activity">
    <reaction evidence="1">
        <text>Endohydrolysis of (1-&gt;4)-beta-D-glucosidic linkages in cellulose, lichenin and cereal beta-D-glucans.</text>
        <dbReference type="EC" id="3.2.1.4"/>
    </reaction>
</comment>
<dbReference type="GO" id="GO:0008810">
    <property type="term" value="F:cellulase activity"/>
    <property type="evidence" value="ECO:0007669"/>
    <property type="project" value="UniProtKB-EC"/>
</dbReference>
<name>A0A077R3D2_9BASI</name>
<evidence type="ECO:0000256" key="1">
    <source>
        <dbReference type="ARBA" id="ARBA00000966"/>
    </source>
</evidence>
<sequence length="300" mass="32267">MVFDARKSILLITTIAATVGLMAPAVVDATAATMYWDCCKPSSSWAGKAPVTQPVAVCQADGRTIVTGPRRDDSDSSGCGGGSEFQCSCQQPWTDDVNPTIGYGFAAMTSMTEEENSCACYVAEFEGAQTNKIQTLFYQVINIGGDVNSGGLDILVPGMGIGYQTKGCPVQWNTEISLWGKQYGGLDRDEAGCAHLPKDLQPGCMWRMKEWGNSVNMKGTPTRVRCSKAHIDRTGCQRKDEPALTFAAYLGSRKFDQRKAADAEFGYIPDSAVCGIGGASRSTGHRYLAKGHHQLSGHRH</sequence>
<keyword evidence="6" id="KW-0119">Carbohydrate metabolism</keyword>
<evidence type="ECO:0000313" key="11">
    <source>
        <dbReference type="EMBL" id="CDI53377.1"/>
    </source>
</evidence>
<evidence type="ECO:0000256" key="4">
    <source>
        <dbReference type="ARBA" id="ARBA00022801"/>
    </source>
</evidence>
<dbReference type="EMBL" id="HG529577">
    <property type="protein sequence ID" value="CDI53377.1"/>
    <property type="molecule type" value="Genomic_DNA"/>
</dbReference>
<dbReference type="EC" id="3.2.1.4" evidence="3"/>
<dbReference type="GO" id="GO:0030245">
    <property type="term" value="P:cellulose catabolic process"/>
    <property type="evidence" value="ECO:0007669"/>
    <property type="project" value="UniProtKB-KW"/>
</dbReference>
<dbReference type="Gene3D" id="2.40.40.10">
    <property type="entry name" value="RlpA-like domain"/>
    <property type="match status" value="1"/>
</dbReference>
<keyword evidence="9" id="KW-0732">Signal</keyword>
<keyword evidence="7" id="KW-0326">Glycosidase</keyword>
<dbReference type="Pfam" id="PF02015">
    <property type="entry name" value="Glyco_hydro_45"/>
    <property type="match status" value="1"/>
</dbReference>
<evidence type="ECO:0000259" key="10">
    <source>
        <dbReference type="Pfam" id="PF02015"/>
    </source>
</evidence>
<keyword evidence="4" id="KW-0378">Hydrolase</keyword>
<feature type="non-terminal residue" evidence="11">
    <location>
        <position position="1"/>
    </location>
</feature>
<reference evidence="11" key="1">
    <citation type="journal article" date="2014" name="Genome Biol. Evol.">
        <title>Gene Loss Rather Than Gene Gain Is Associated with a Host Jump from Monocots to Dicots in the Smut Fungus Melanopsichium pennsylvanicum.</title>
        <authorList>
            <person name="Sharma R."/>
            <person name="Mishra B."/>
            <person name="Runge F."/>
            <person name="Thines M."/>
        </authorList>
    </citation>
    <scope>NUCLEOTIDE SEQUENCE</scope>
    <source>
        <strain evidence="11">4</strain>
    </source>
</reference>
<evidence type="ECO:0000256" key="9">
    <source>
        <dbReference type="SAM" id="SignalP"/>
    </source>
</evidence>
<dbReference type="PANTHER" id="PTHR39730">
    <property type="entry name" value="ENDOGLUCANASE 1"/>
    <property type="match status" value="1"/>
</dbReference>
<evidence type="ECO:0000256" key="5">
    <source>
        <dbReference type="ARBA" id="ARBA00023001"/>
    </source>
</evidence>
<comment type="similarity">
    <text evidence="2">Belongs to the glycosyl hydrolase 45 (cellulase K) family.</text>
</comment>
<feature type="signal peptide" evidence="9">
    <location>
        <begin position="1"/>
        <end position="29"/>
    </location>
</feature>